<dbReference type="EMBL" id="BLKT01000003">
    <property type="protein sequence ID" value="GFG62056.1"/>
    <property type="molecule type" value="Genomic_DNA"/>
</dbReference>
<proteinExistence type="predicted"/>
<sequence length="618" mass="66720">MFAGLPDCAARSQMTDVQLDDAITTYTALAATVAAHRLLFIAEKTSRTYTDDYDTVDDTEAAWKSAAAEISLVSDTSHGRASNDMEIGLALATRLPRIAELLLGGQISEYIARRIVHRTTNIIDPDVLATVEAHIAEAATTWGALSVKKLDDAIDVWVHRYDPAAVRQVRVRVRDRGVDILETKDGVTEMVARLTGADAALFWQRITAMAKGVCTDDPRTLNQRRADAHGALGAGFFHLACQCGNPGCPAADDDGRASQVVVHIYSEAETLAAQPDPLMDGDAPLPPDPGQPRSDITLVYPDGTRVPLDGEPEPARENQTTHDGPAAECRRAEEHEAPGVDQASPTETGPEPELEVDSEGCGTAPEHEAPVAEEHSPTETKVQAEVDGEAGKTTPEHDAPVAEQDAPVEANNAVPAPCAPNPPPGILVGFGAMPAPLIAALIARGAPVRHLTAPGTDPEQRYRPSTALQEWTTARDLTCRFPNCDRPAEFCEYDHTTPWPAGKTHASGGKMYCKLHHFGKTFWAGWTDSQAPDGTITITTPTGQTYTSKPASRLYFPTINTTSAPITTPPPTPTPPGKINHIPTYRKRNHARQRAYRINAERKLNDAHVTEWNRPPPF</sequence>
<keyword evidence="3" id="KW-0540">Nuclease</keyword>
<comment type="caution">
    <text evidence="3">The sequence shown here is derived from an EMBL/GenBank/DDBJ whole genome shotgun (WGS) entry which is preliminary data.</text>
</comment>
<protein>
    <submittedName>
        <fullName evidence="3">HNH endonuclease</fullName>
    </submittedName>
</protein>
<feature type="domain" description="DUF222" evidence="2">
    <location>
        <begin position="31"/>
        <end position="286"/>
    </location>
</feature>
<evidence type="ECO:0000313" key="3">
    <source>
        <dbReference type="EMBL" id="GFG62056.1"/>
    </source>
</evidence>
<dbReference type="AlphaFoldDB" id="A0A7I9WXX2"/>
<keyword evidence="3" id="KW-0378">Hydrolase</keyword>
<evidence type="ECO:0000256" key="1">
    <source>
        <dbReference type="SAM" id="MobiDB-lite"/>
    </source>
</evidence>
<gene>
    <name evidence="3" type="ORF">MMUR_61920</name>
</gene>
<accession>A0A7I9WXX2</accession>
<evidence type="ECO:0000259" key="2">
    <source>
        <dbReference type="Pfam" id="PF02720"/>
    </source>
</evidence>
<name>A0A7I9WXX2_9MYCO</name>
<organism evidence="3 4">
    <name type="scientific">Mycolicibacterium murale</name>
    <dbReference type="NCBI Taxonomy" id="182220"/>
    <lineage>
        <taxon>Bacteria</taxon>
        <taxon>Bacillati</taxon>
        <taxon>Actinomycetota</taxon>
        <taxon>Actinomycetes</taxon>
        <taxon>Mycobacteriales</taxon>
        <taxon>Mycobacteriaceae</taxon>
        <taxon>Mycolicibacterium</taxon>
    </lineage>
</organism>
<dbReference type="GO" id="GO:0004519">
    <property type="term" value="F:endonuclease activity"/>
    <property type="evidence" value="ECO:0007669"/>
    <property type="project" value="UniProtKB-KW"/>
</dbReference>
<feature type="compositionally biased region" description="Basic and acidic residues" evidence="1">
    <location>
        <begin position="328"/>
        <end position="338"/>
    </location>
</feature>
<dbReference type="Proteomes" id="UP000465241">
    <property type="component" value="Unassembled WGS sequence"/>
</dbReference>
<reference evidence="3 4" key="1">
    <citation type="journal article" date="2019" name="Emerg. Microbes Infect.">
        <title>Comprehensive subspecies identification of 175 nontuberculous mycobacteria species based on 7547 genomic profiles.</title>
        <authorList>
            <person name="Matsumoto Y."/>
            <person name="Kinjo T."/>
            <person name="Motooka D."/>
            <person name="Nabeya D."/>
            <person name="Jung N."/>
            <person name="Uechi K."/>
            <person name="Horii T."/>
            <person name="Iida T."/>
            <person name="Fujita J."/>
            <person name="Nakamura S."/>
        </authorList>
    </citation>
    <scope>NUCLEOTIDE SEQUENCE [LARGE SCALE GENOMIC DNA]</scope>
    <source>
        <strain evidence="3 4">JCM 13392</strain>
    </source>
</reference>
<feature type="region of interest" description="Disordered" evidence="1">
    <location>
        <begin position="273"/>
        <end position="404"/>
    </location>
</feature>
<dbReference type="InterPro" id="IPR003870">
    <property type="entry name" value="DUF222"/>
</dbReference>
<dbReference type="Pfam" id="PF02720">
    <property type="entry name" value="DUF222"/>
    <property type="match status" value="1"/>
</dbReference>
<feature type="compositionally biased region" description="Basic and acidic residues" evidence="1">
    <location>
        <begin position="365"/>
        <end position="384"/>
    </location>
</feature>
<evidence type="ECO:0000313" key="4">
    <source>
        <dbReference type="Proteomes" id="UP000465241"/>
    </source>
</evidence>
<dbReference type="RefSeq" id="WP_193491539.1">
    <property type="nucleotide sequence ID" value="NZ_BAAAMC010000039.1"/>
</dbReference>
<keyword evidence="4" id="KW-1185">Reference proteome</keyword>
<keyword evidence="3" id="KW-0255">Endonuclease</keyword>